<proteinExistence type="predicted"/>
<protein>
    <submittedName>
        <fullName evidence="1">Uncharacterized protein</fullName>
    </submittedName>
</protein>
<evidence type="ECO:0000313" key="2">
    <source>
        <dbReference type="Proteomes" id="UP001234202"/>
    </source>
</evidence>
<keyword evidence="2" id="KW-1185">Reference proteome</keyword>
<reference evidence="1" key="1">
    <citation type="submission" date="2023-04" db="EMBL/GenBank/DDBJ databases">
        <title>Draft Genome sequencing of Naganishia species isolated from polar environments using Oxford Nanopore Technology.</title>
        <authorList>
            <person name="Leo P."/>
            <person name="Venkateswaran K."/>
        </authorList>
    </citation>
    <scope>NUCLEOTIDE SEQUENCE</scope>
    <source>
        <strain evidence="1">DBVPG 5303</strain>
    </source>
</reference>
<dbReference type="EMBL" id="JASBWV010000002">
    <property type="protein sequence ID" value="KAJ9127681.1"/>
    <property type="molecule type" value="Genomic_DNA"/>
</dbReference>
<gene>
    <name evidence="1" type="ORF">QFC24_001091</name>
</gene>
<name>A0ACC2XWB0_9TREE</name>
<sequence length="875" mass="93534">MNCRLGHATTDEMADAMTYEQHTDHNNSHGGLLSRFDPRDSSFSFSSSRERSSSASPSGLIQRRKSVVFAPPTYVDHPGVTWSDDESDADDEQGLVEDELAQEDDQESDVGSDNGDHNNNDDDDDDGAEPRDVTHIAARVTASPEIHATATHHQSFAAEVETTPLDDVQQPDFVTPDMEPDDGIAWSNAAARESQQQRGAPPPAQAEEVKQPAAVGGKYGALGVARGPSSMSGAISPPPVVIAAPAAIAAREATPDDIMDALRPSPLANQRASPVPPPQQQQQQQQQRQRSMHSPSPSQQPRIASATSQVSAYSFASTATTTTSTSDSIRSDSVSPDLTGESGPGRKGKKESGVRKKRSGVFSGLFKKKEKKDKNVPTAEKTKLETAGESLARGSDESFMNRPQTTKSSLTPRSPLSATTSRPDRPAITLSTADPSTPTTNTFLGPASPSAISPHALRLQQMDQQQHKRYQEYMARSPSNDQLEQPASKAYGTQAAAAVASSYAAQRLVAASSGGEASRDLTPTKSHPGFLPNGRPGSLMLPATSGTAPALRTGGGGELTVLRVFVGDTVVSENTFKTVLTNETTSAKRLVQQAVQRLQLPTEDEYFLVIKQVEGGEIELMDDEKVLERFFALNGNLEDDGDPTIGTGMGKTIRRSSIGSISSISSNLSQHPAISRLAMNDFSDDSSVKLFLHRRTPVPEVSVHEADLSVASEESGLMTPTRNKPYPHLAVTTTANSSPISLAAGSPTPRFSMQIVISAHDLPDGMTFDPNSAESIVSKSWLGQHRTGHQRDSREADKEIHKLLLIPRNATVAEVIEAGLERLGIVGGVVAGGDDVEDKISKRRSVMRIKYGLVARFPGQIEGTCFSFPVSAVSD</sequence>
<organism evidence="1 2">
    <name type="scientific">Naganishia onofrii</name>
    <dbReference type="NCBI Taxonomy" id="1851511"/>
    <lineage>
        <taxon>Eukaryota</taxon>
        <taxon>Fungi</taxon>
        <taxon>Dikarya</taxon>
        <taxon>Basidiomycota</taxon>
        <taxon>Agaricomycotina</taxon>
        <taxon>Tremellomycetes</taxon>
        <taxon>Filobasidiales</taxon>
        <taxon>Filobasidiaceae</taxon>
        <taxon>Naganishia</taxon>
    </lineage>
</organism>
<comment type="caution">
    <text evidence="1">The sequence shown here is derived from an EMBL/GenBank/DDBJ whole genome shotgun (WGS) entry which is preliminary data.</text>
</comment>
<evidence type="ECO:0000313" key="1">
    <source>
        <dbReference type="EMBL" id="KAJ9127681.1"/>
    </source>
</evidence>
<accession>A0ACC2XWB0</accession>
<dbReference type="Proteomes" id="UP001234202">
    <property type="component" value="Unassembled WGS sequence"/>
</dbReference>